<proteinExistence type="inferred from homology"/>
<organism evidence="7 8">
    <name type="scientific">Thorsellia anophelis DSM 18579</name>
    <dbReference type="NCBI Taxonomy" id="1123402"/>
    <lineage>
        <taxon>Bacteria</taxon>
        <taxon>Pseudomonadati</taxon>
        <taxon>Pseudomonadota</taxon>
        <taxon>Gammaproteobacteria</taxon>
        <taxon>Enterobacterales</taxon>
        <taxon>Thorselliaceae</taxon>
        <taxon>Thorsellia</taxon>
    </lineage>
</organism>
<accession>A0A1I0D2I1</accession>
<name>A0A1I0D2I1_9GAMM</name>
<dbReference type="GO" id="GO:0016301">
    <property type="term" value="F:kinase activity"/>
    <property type="evidence" value="ECO:0007669"/>
    <property type="project" value="UniProtKB-KW"/>
</dbReference>
<evidence type="ECO:0000256" key="1">
    <source>
        <dbReference type="ARBA" id="ARBA00009156"/>
    </source>
</evidence>
<keyword evidence="3 4" id="KW-0418">Kinase</keyword>
<dbReference type="InterPro" id="IPR043129">
    <property type="entry name" value="ATPase_NBD"/>
</dbReference>
<dbReference type="STRING" id="1123402.SAMN02583745_01813"/>
<evidence type="ECO:0000256" key="4">
    <source>
        <dbReference type="RuleBase" id="RU003733"/>
    </source>
</evidence>
<dbReference type="InterPro" id="IPR018483">
    <property type="entry name" value="Carb_kinase_FGGY_CS"/>
</dbReference>
<comment type="similarity">
    <text evidence="1 4">Belongs to the FGGY kinase family.</text>
</comment>
<gene>
    <name evidence="7" type="ORF">SAMN02583745_01813</name>
</gene>
<dbReference type="InterPro" id="IPR000577">
    <property type="entry name" value="Carb_kinase_FGGY"/>
</dbReference>
<dbReference type="InterPro" id="IPR050406">
    <property type="entry name" value="FGGY_Carb_Kinase"/>
</dbReference>
<dbReference type="GO" id="GO:0005975">
    <property type="term" value="P:carbohydrate metabolic process"/>
    <property type="evidence" value="ECO:0007669"/>
    <property type="project" value="InterPro"/>
</dbReference>
<dbReference type="CDD" id="cd07779">
    <property type="entry name" value="ASKHA_NBD_FGGY_YgcE-like"/>
    <property type="match status" value="1"/>
</dbReference>
<keyword evidence="2 4" id="KW-0808">Transferase</keyword>
<dbReference type="InterPro" id="IPR018485">
    <property type="entry name" value="FGGY_C"/>
</dbReference>
<dbReference type="PIRSF" id="PIRSF000538">
    <property type="entry name" value="GlpK"/>
    <property type="match status" value="1"/>
</dbReference>
<dbReference type="PROSITE" id="PS00445">
    <property type="entry name" value="FGGY_KINASES_2"/>
    <property type="match status" value="1"/>
</dbReference>
<feature type="domain" description="Carbohydrate kinase FGGY N-terminal" evidence="5">
    <location>
        <begin position="116"/>
        <end position="214"/>
    </location>
</feature>
<dbReference type="InterPro" id="IPR018484">
    <property type="entry name" value="FGGY_N"/>
</dbReference>
<dbReference type="EMBL" id="FOHV01000013">
    <property type="protein sequence ID" value="SET25822.1"/>
    <property type="molecule type" value="Genomic_DNA"/>
</dbReference>
<protein>
    <submittedName>
        <fullName evidence="7">Sugar (Pentulose or hexulose) kinase</fullName>
    </submittedName>
</protein>
<dbReference type="SUPFAM" id="SSF53067">
    <property type="entry name" value="Actin-like ATPase domain"/>
    <property type="match status" value="2"/>
</dbReference>
<evidence type="ECO:0000256" key="2">
    <source>
        <dbReference type="ARBA" id="ARBA00022679"/>
    </source>
</evidence>
<evidence type="ECO:0000259" key="5">
    <source>
        <dbReference type="Pfam" id="PF00370"/>
    </source>
</evidence>
<reference evidence="8" key="1">
    <citation type="submission" date="2016-10" db="EMBL/GenBank/DDBJ databases">
        <authorList>
            <person name="Varghese N."/>
            <person name="Submissions S."/>
        </authorList>
    </citation>
    <scope>NUCLEOTIDE SEQUENCE [LARGE SCALE GENOMIC DNA]</scope>
    <source>
        <strain evidence="8">DSM 18579</strain>
    </source>
</reference>
<dbReference type="OrthoDB" id="9805576at2"/>
<dbReference type="Proteomes" id="UP000242642">
    <property type="component" value="Unassembled WGS sequence"/>
</dbReference>
<dbReference type="PANTHER" id="PTHR43095:SF5">
    <property type="entry name" value="XYLULOSE KINASE"/>
    <property type="match status" value="1"/>
</dbReference>
<dbReference type="PANTHER" id="PTHR43095">
    <property type="entry name" value="SUGAR KINASE"/>
    <property type="match status" value="1"/>
</dbReference>
<sequence>MNKLFMGIDCGSQSTKVGIFDQFGNEICYGNDLLRPTETPKPGVVYHPDEDLWDSLVRAIENCLSKFDGNREEILGIGLCTIRCCRVLLDEQGALVEPVISWMDMRMSKPYVHSNNRVSHVTTTSGYLSFRLTGERKDSCSNHEVYWPMDFQTLEWQSDDKIAQCGLKRSQLFDLIKPGESFGKLKPELANKFGLKTDIEVFATGNDKAVEVLGSGLNAEGQIMISLGTFISAMVYRESYFENAQTFFPTLASEPFKFVYECTGIRRGMWTVSWFKNLAGSEITHLAEIEKISEEDVLNRIAEQIPPGSEGLITILDWLSPPDKPYRKGMMIGLDQRHTKFHMYRSILEAIAYTIKNNIDSMVNETGMDINQVTIIGGGSKSDILVQIICDLFGLKTQTMKASSSACLGAAMCVAVGLGIVHNFEQAKNNMVHVNKVYMPNLQNHIYYKSVNENVFSKVRNYTDPFLEMAHPYLNASVV</sequence>
<dbReference type="GO" id="GO:0016773">
    <property type="term" value="F:phosphotransferase activity, alcohol group as acceptor"/>
    <property type="evidence" value="ECO:0007669"/>
    <property type="project" value="InterPro"/>
</dbReference>
<dbReference type="Pfam" id="PF00370">
    <property type="entry name" value="FGGY_N"/>
    <property type="match status" value="2"/>
</dbReference>
<dbReference type="Pfam" id="PF02782">
    <property type="entry name" value="FGGY_C"/>
    <property type="match status" value="1"/>
</dbReference>
<dbReference type="AlphaFoldDB" id="A0A1I0D2I1"/>
<evidence type="ECO:0000259" key="6">
    <source>
        <dbReference type="Pfam" id="PF02782"/>
    </source>
</evidence>
<dbReference type="Gene3D" id="3.30.420.40">
    <property type="match status" value="3"/>
</dbReference>
<evidence type="ECO:0000313" key="7">
    <source>
        <dbReference type="EMBL" id="SET25822.1"/>
    </source>
</evidence>
<evidence type="ECO:0000256" key="3">
    <source>
        <dbReference type="ARBA" id="ARBA00022777"/>
    </source>
</evidence>
<evidence type="ECO:0000313" key="8">
    <source>
        <dbReference type="Proteomes" id="UP000242642"/>
    </source>
</evidence>
<feature type="domain" description="Carbohydrate kinase FGGY C-terminal" evidence="6">
    <location>
        <begin position="267"/>
        <end position="416"/>
    </location>
</feature>
<keyword evidence="8" id="KW-1185">Reference proteome</keyword>
<dbReference type="RefSeq" id="WP_093319965.1">
    <property type="nucleotide sequence ID" value="NZ_FOHV01000013.1"/>
</dbReference>
<feature type="domain" description="Carbohydrate kinase FGGY N-terminal" evidence="5">
    <location>
        <begin position="5"/>
        <end position="108"/>
    </location>
</feature>